<dbReference type="EMBL" id="FOKA01000017">
    <property type="protein sequence ID" value="SFB35688.1"/>
    <property type="molecule type" value="Genomic_DNA"/>
</dbReference>
<dbReference type="InterPro" id="IPR029044">
    <property type="entry name" value="Nucleotide-diphossugar_trans"/>
</dbReference>
<gene>
    <name evidence="2" type="ORF">SAMN05421867_11716</name>
</gene>
<dbReference type="Gene3D" id="3.90.550.10">
    <property type="entry name" value="Spore Coat Polysaccharide Biosynthesis Protein SpsA, Chain A"/>
    <property type="match status" value="1"/>
</dbReference>
<dbReference type="Proteomes" id="UP000199012">
    <property type="component" value="Unassembled WGS sequence"/>
</dbReference>
<proteinExistence type="predicted"/>
<dbReference type="STRING" id="988821.SAMN05421867_11716"/>
<sequence length="212" mass="21366">MSGAGTRVAAPVPVGLVLAAGDGTRMGGPKGALRTTDGTPWVVAACAVLRAAGCAEVLVVVGAHGDEVARLVPSDVAVVRASGWERGPQASLAAGVADLVERYPDRRGTPRPDVAVVVLVDAPTTPDVVARVLGAARGPAALARATYAGRPGHPVVLGRDHWPALARGGGARDLLAGPGAVAVPCADLHDGRDADTPADLVGPDAVRWGRYW</sequence>
<dbReference type="SUPFAM" id="SSF53448">
    <property type="entry name" value="Nucleotide-diphospho-sugar transferases"/>
    <property type="match status" value="1"/>
</dbReference>
<dbReference type="InterPro" id="IPR025877">
    <property type="entry name" value="MobA-like_NTP_Trfase"/>
</dbReference>
<evidence type="ECO:0000259" key="1">
    <source>
        <dbReference type="Pfam" id="PF12804"/>
    </source>
</evidence>
<reference evidence="3" key="1">
    <citation type="submission" date="2016-10" db="EMBL/GenBank/DDBJ databases">
        <authorList>
            <person name="Varghese N."/>
            <person name="Submissions S."/>
        </authorList>
    </citation>
    <scope>NUCLEOTIDE SEQUENCE [LARGE SCALE GENOMIC DNA]</scope>
    <source>
        <strain evidence="3">CGMCC 4.6945</strain>
    </source>
</reference>
<dbReference type="Pfam" id="PF12804">
    <property type="entry name" value="NTP_transf_3"/>
    <property type="match status" value="1"/>
</dbReference>
<accession>A0A1I1AGR4</accession>
<dbReference type="GO" id="GO:0016779">
    <property type="term" value="F:nucleotidyltransferase activity"/>
    <property type="evidence" value="ECO:0007669"/>
    <property type="project" value="UniProtKB-ARBA"/>
</dbReference>
<dbReference type="PANTHER" id="PTHR43777">
    <property type="entry name" value="MOLYBDENUM COFACTOR CYTIDYLYLTRANSFERASE"/>
    <property type="match status" value="1"/>
</dbReference>
<evidence type="ECO:0000313" key="2">
    <source>
        <dbReference type="EMBL" id="SFB35688.1"/>
    </source>
</evidence>
<organism evidence="2 3">
    <name type="scientific">Cellulomonas marina</name>
    <dbReference type="NCBI Taxonomy" id="988821"/>
    <lineage>
        <taxon>Bacteria</taxon>
        <taxon>Bacillati</taxon>
        <taxon>Actinomycetota</taxon>
        <taxon>Actinomycetes</taxon>
        <taxon>Micrococcales</taxon>
        <taxon>Cellulomonadaceae</taxon>
        <taxon>Cellulomonas</taxon>
    </lineage>
</organism>
<name>A0A1I1AGR4_9CELL</name>
<feature type="domain" description="MobA-like NTP transferase" evidence="1">
    <location>
        <begin position="15"/>
        <end position="172"/>
    </location>
</feature>
<dbReference type="RefSeq" id="WP_239078912.1">
    <property type="nucleotide sequence ID" value="NZ_BONM01000020.1"/>
</dbReference>
<dbReference type="AlphaFoldDB" id="A0A1I1AGR4"/>
<dbReference type="PANTHER" id="PTHR43777:SF1">
    <property type="entry name" value="MOLYBDENUM COFACTOR CYTIDYLYLTRANSFERASE"/>
    <property type="match status" value="1"/>
</dbReference>
<protein>
    <submittedName>
        <fullName evidence="2">Nicotine blue oxidoreductase</fullName>
    </submittedName>
</protein>
<evidence type="ECO:0000313" key="3">
    <source>
        <dbReference type="Proteomes" id="UP000199012"/>
    </source>
</evidence>
<keyword evidence="3" id="KW-1185">Reference proteome</keyword>